<dbReference type="PANTHER" id="PTHR46300">
    <property type="entry name" value="P450, PUTATIVE (EUROFUNG)-RELATED-RELATED"/>
    <property type="match status" value="1"/>
</dbReference>
<evidence type="ECO:0000256" key="2">
    <source>
        <dbReference type="ARBA" id="ARBA00005179"/>
    </source>
</evidence>
<comment type="similarity">
    <text evidence="3 10">Belongs to the cytochrome P450 family.</text>
</comment>
<dbReference type="InterPro" id="IPR017972">
    <property type="entry name" value="Cyt_P450_CS"/>
</dbReference>
<reference evidence="11" key="1">
    <citation type="submission" date="2014-02" db="EMBL/GenBank/DDBJ databases">
        <title>Transposable element dynamics among asymbiotic and ectomycorrhizal Amanita fungi.</title>
        <authorList>
            <consortium name="DOE Joint Genome Institute"/>
            <person name="Hess J."/>
            <person name="Skrede I."/>
            <person name="Wolfe B."/>
            <person name="LaButti K."/>
            <person name="Ohm R.A."/>
            <person name="Grigoriev I.V."/>
            <person name="Pringle A."/>
        </authorList>
    </citation>
    <scope>NUCLEOTIDE SEQUENCE [LARGE SCALE GENOMIC DNA]</scope>
    <source>
        <strain evidence="11">SKay4041</strain>
    </source>
</reference>
<dbReference type="PROSITE" id="PS00086">
    <property type="entry name" value="CYTOCHROME_P450"/>
    <property type="match status" value="1"/>
</dbReference>
<keyword evidence="12" id="KW-1185">Reference proteome</keyword>
<evidence type="ECO:0008006" key="13">
    <source>
        <dbReference type="Google" id="ProtNLM"/>
    </source>
</evidence>
<proteinExistence type="inferred from homology"/>
<dbReference type="PRINTS" id="PR00463">
    <property type="entry name" value="EP450I"/>
</dbReference>
<evidence type="ECO:0000256" key="6">
    <source>
        <dbReference type="ARBA" id="ARBA00023002"/>
    </source>
</evidence>
<dbReference type="OrthoDB" id="2789670at2759"/>
<dbReference type="GO" id="GO:0004497">
    <property type="term" value="F:monooxygenase activity"/>
    <property type="evidence" value="ECO:0007669"/>
    <property type="project" value="UniProtKB-KW"/>
</dbReference>
<evidence type="ECO:0000313" key="12">
    <source>
        <dbReference type="Proteomes" id="UP000242287"/>
    </source>
</evidence>
<keyword evidence="5 9" id="KW-0479">Metal-binding</keyword>
<organism evidence="11 12">
    <name type="scientific">Amanita thiersii Skay4041</name>
    <dbReference type="NCBI Taxonomy" id="703135"/>
    <lineage>
        <taxon>Eukaryota</taxon>
        <taxon>Fungi</taxon>
        <taxon>Dikarya</taxon>
        <taxon>Basidiomycota</taxon>
        <taxon>Agaricomycotina</taxon>
        <taxon>Agaricomycetes</taxon>
        <taxon>Agaricomycetidae</taxon>
        <taxon>Agaricales</taxon>
        <taxon>Pluteineae</taxon>
        <taxon>Amanitaceae</taxon>
        <taxon>Amanita</taxon>
    </lineage>
</organism>
<evidence type="ECO:0000256" key="3">
    <source>
        <dbReference type="ARBA" id="ARBA00010617"/>
    </source>
</evidence>
<comment type="pathway">
    <text evidence="2">Secondary metabolite biosynthesis.</text>
</comment>
<keyword evidence="7 9" id="KW-0408">Iron</keyword>
<evidence type="ECO:0000256" key="1">
    <source>
        <dbReference type="ARBA" id="ARBA00001971"/>
    </source>
</evidence>
<dbReference type="STRING" id="703135.A0A2A9NCF6"/>
<dbReference type="GO" id="GO:0016705">
    <property type="term" value="F:oxidoreductase activity, acting on paired donors, with incorporation or reduction of molecular oxygen"/>
    <property type="evidence" value="ECO:0007669"/>
    <property type="project" value="InterPro"/>
</dbReference>
<dbReference type="GO" id="GO:0020037">
    <property type="term" value="F:heme binding"/>
    <property type="evidence" value="ECO:0007669"/>
    <property type="project" value="InterPro"/>
</dbReference>
<dbReference type="InterPro" id="IPR050364">
    <property type="entry name" value="Cytochrome_P450_fung"/>
</dbReference>
<keyword evidence="8 10" id="KW-0503">Monooxygenase</keyword>
<dbReference type="InterPro" id="IPR036396">
    <property type="entry name" value="Cyt_P450_sf"/>
</dbReference>
<evidence type="ECO:0000256" key="5">
    <source>
        <dbReference type="ARBA" id="ARBA00022723"/>
    </source>
</evidence>
<dbReference type="GO" id="GO:0005506">
    <property type="term" value="F:iron ion binding"/>
    <property type="evidence" value="ECO:0007669"/>
    <property type="project" value="InterPro"/>
</dbReference>
<evidence type="ECO:0000313" key="11">
    <source>
        <dbReference type="EMBL" id="PFH48299.1"/>
    </source>
</evidence>
<keyword evidence="6 10" id="KW-0560">Oxidoreductase</keyword>
<comment type="cofactor">
    <cofactor evidence="1 9">
        <name>heme</name>
        <dbReference type="ChEBI" id="CHEBI:30413"/>
    </cofactor>
</comment>
<dbReference type="InterPro" id="IPR002401">
    <property type="entry name" value="Cyt_P450_E_grp-I"/>
</dbReference>
<dbReference type="SUPFAM" id="SSF48264">
    <property type="entry name" value="Cytochrome P450"/>
    <property type="match status" value="1"/>
</dbReference>
<name>A0A2A9NCF6_9AGAR</name>
<sequence>MISLDFNLVACLSSVVLMFFIYRKNKRSGYKNLPLPPGPKGRLLVGNLLDIPRRAEWITYHEWCTEFNTDILHLDLLGTSVIILDTSEAATELLERRSTIYSGRPRSPMLHDLMGWDFALGFKNYSPTWRMIRKLAHHSFHVTAAQKFSPHILKATRGFLRRMLQKPNDFMGNLHHMTGEVVLSITYGLDILPENDPFIEVVEKAIAPAFVAWMPGAGFKAKARLWSQLAMEMVEEPYNAAKKRISTGSYYPSLVSDSLSQLKPTEDIVEMERLIKWTAGSMYGAGVDTTAAAISWCIFSFLAYPEVFRKAQVEIDSVLQAGELPTFDDQESLPYITAICMETLRWRTVAPIAIPHMVAVDDVYKGYRIPKGSIVIPNGWAMLHNENVYSDPLTFNPDRFIKNGKINKEVRDPAHAIWGFGRRVCPGRFLAFPSIWIMVASIVSVFEVSKALDPSGNVIEPSEDFIPGLVCAPKSFTCLMKPRSKKHEQAILVTENEQYEY</sequence>
<dbReference type="AlphaFoldDB" id="A0A2A9NCF6"/>
<dbReference type="Proteomes" id="UP000242287">
    <property type="component" value="Unassembled WGS sequence"/>
</dbReference>
<gene>
    <name evidence="11" type="ORF">AMATHDRAFT_42349</name>
</gene>
<keyword evidence="4 9" id="KW-0349">Heme</keyword>
<evidence type="ECO:0000256" key="10">
    <source>
        <dbReference type="RuleBase" id="RU000461"/>
    </source>
</evidence>
<dbReference type="CDD" id="cd11065">
    <property type="entry name" value="CYP64-like"/>
    <property type="match status" value="1"/>
</dbReference>
<feature type="binding site" description="axial binding residue" evidence="9">
    <location>
        <position position="425"/>
    </location>
    <ligand>
        <name>heme</name>
        <dbReference type="ChEBI" id="CHEBI:30413"/>
    </ligand>
    <ligandPart>
        <name>Fe</name>
        <dbReference type="ChEBI" id="CHEBI:18248"/>
    </ligandPart>
</feature>
<dbReference type="Pfam" id="PF00067">
    <property type="entry name" value="p450"/>
    <property type="match status" value="1"/>
</dbReference>
<dbReference type="InterPro" id="IPR001128">
    <property type="entry name" value="Cyt_P450"/>
</dbReference>
<evidence type="ECO:0000256" key="4">
    <source>
        <dbReference type="ARBA" id="ARBA00022617"/>
    </source>
</evidence>
<evidence type="ECO:0000256" key="8">
    <source>
        <dbReference type="ARBA" id="ARBA00023033"/>
    </source>
</evidence>
<protein>
    <recommendedName>
        <fullName evidence="13">Cytochrome P450</fullName>
    </recommendedName>
</protein>
<accession>A0A2A9NCF6</accession>
<dbReference type="PRINTS" id="PR00385">
    <property type="entry name" value="P450"/>
</dbReference>
<evidence type="ECO:0000256" key="9">
    <source>
        <dbReference type="PIRSR" id="PIRSR602401-1"/>
    </source>
</evidence>
<dbReference type="Gene3D" id="1.10.630.10">
    <property type="entry name" value="Cytochrome P450"/>
    <property type="match status" value="1"/>
</dbReference>
<dbReference type="PANTHER" id="PTHR46300:SF7">
    <property type="entry name" value="P450, PUTATIVE (EUROFUNG)-RELATED"/>
    <property type="match status" value="1"/>
</dbReference>
<evidence type="ECO:0000256" key="7">
    <source>
        <dbReference type="ARBA" id="ARBA00023004"/>
    </source>
</evidence>
<dbReference type="EMBL" id="KZ302068">
    <property type="protein sequence ID" value="PFH48299.1"/>
    <property type="molecule type" value="Genomic_DNA"/>
</dbReference>